<name>A0AAV0YE95_VICFA</name>
<keyword evidence="2" id="KW-1185">Reference proteome</keyword>
<reference evidence="1 2" key="1">
    <citation type="submission" date="2023-01" db="EMBL/GenBank/DDBJ databases">
        <authorList>
            <person name="Kreplak J."/>
        </authorList>
    </citation>
    <scope>NUCLEOTIDE SEQUENCE [LARGE SCALE GENOMIC DNA]</scope>
</reference>
<evidence type="ECO:0000313" key="2">
    <source>
        <dbReference type="Proteomes" id="UP001157006"/>
    </source>
</evidence>
<organism evidence="1 2">
    <name type="scientific">Vicia faba</name>
    <name type="common">Broad bean</name>
    <name type="synonym">Faba vulgaris</name>
    <dbReference type="NCBI Taxonomy" id="3906"/>
    <lineage>
        <taxon>Eukaryota</taxon>
        <taxon>Viridiplantae</taxon>
        <taxon>Streptophyta</taxon>
        <taxon>Embryophyta</taxon>
        <taxon>Tracheophyta</taxon>
        <taxon>Spermatophyta</taxon>
        <taxon>Magnoliopsida</taxon>
        <taxon>eudicotyledons</taxon>
        <taxon>Gunneridae</taxon>
        <taxon>Pentapetalae</taxon>
        <taxon>rosids</taxon>
        <taxon>fabids</taxon>
        <taxon>Fabales</taxon>
        <taxon>Fabaceae</taxon>
        <taxon>Papilionoideae</taxon>
        <taxon>50 kb inversion clade</taxon>
        <taxon>NPAAA clade</taxon>
        <taxon>Hologalegina</taxon>
        <taxon>IRL clade</taxon>
        <taxon>Fabeae</taxon>
        <taxon>Vicia</taxon>
    </lineage>
</organism>
<gene>
    <name evidence="1" type="ORF">VFH_U068480</name>
</gene>
<dbReference type="AlphaFoldDB" id="A0AAV0YE95"/>
<dbReference type="EMBL" id="CATIWC010001617">
    <property type="protein sequence ID" value="CAI8584300.1"/>
    <property type="molecule type" value="Genomic_DNA"/>
</dbReference>
<comment type="caution">
    <text evidence="1">The sequence shown here is derived from an EMBL/GenBank/DDBJ whole genome shotgun (WGS) entry which is preliminary data.</text>
</comment>
<evidence type="ECO:0000313" key="1">
    <source>
        <dbReference type="EMBL" id="CAI8584300.1"/>
    </source>
</evidence>
<accession>A0AAV0YE95</accession>
<dbReference type="Proteomes" id="UP001157006">
    <property type="component" value="Unassembled WGS sequence"/>
</dbReference>
<protein>
    <submittedName>
        <fullName evidence="1">Uncharacterized protein</fullName>
    </submittedName>
</protein>
<proteinExistence type="predicted"/>
<sequence length="145" mass="16018">MPLQNSTITCISILSPLIFQKNIAHTTFSHSLSRLPTIPLSAKPHFLPLSVATSNFLGGAKKVVFSVQRKLFFNIIPISTGAPKECVYICNTWSDKLNVILQCNHYMPIEAECGIYGVNNSECILLNSLVLKIKIVLTFLTALLL</sequence>